<feature type="active site" description="Proton donor/acceptor" evidence="7">
    <location>
        <position position="90"/>
    </location>
</feature>
<dbReference type="PANTHER" id="PTHR10889:SF1">
    <property type="entry name" value="DEOXYRIBOSE-PHOSPHATE ALDOLASE"/>
    <property type="match status" value="1"/>
</dbReference>
<dbReference type="UniPathway" id="UPA00002">
    <property type="reaction ID" value="UER00468"/>
</dbReference>
<dbReference type="OrthoDB" id="9778711at2"/>
<evidence type="ECO:0000256" key="6">
    <source>
        <dbReference type="ARBA" id="ARBA00056337"/>
    </source>
</evidence>
<organism evidence="8 9">
    <name type="scientific">Algoriphagus aquimarinus</name>
    <dbReference type="NCBI Taxonomy" id="237018"/>
    <lineage>
        <taxon>Bacteria</taxon>
        <taxon>Pseudomonadati</taxon>
        <taxon>Bacteroidota</taxon>
        <taxon>Cytophagia</taxon>
        <taxon>Cytophagales</taxon>
        <taxon>Cyclobacteriaceae</taxon>
        <taxon>Algoriphagus</taxon>
    </lineage>
</organism>
<dbReference type="GO" id="GO:0005737">
    <property type="term" value="C:cytoplasm"/>
    <property type="evidence" value="ECO:0007669"/>
    <property type="project" value="UniProtKB-SubCell"/>
</dbReference>
<dbReference type="GO" id="GO:0004139">
    <property type="term" value="F:deoxyribose-phosphate aldolase activity"/>
    <property type="evidence" value="ECO:0007669"/>
    <property type="project" value="UniProtKB-UniRule"/>
</dbReference>
<evidence type="ECO:0000313" key="9">
    <source>
        <dbReference type="Proteomes" id="UP000198790"/>
    </source>
</evidence>
<dbReference type="GO" id="GO:0009264">
    <property type="term" value="P:deoxyribonucleotide catabolic process"/>
    <property type="evidence" value="ECO:0007669"/>
    <property type="project" value="UniProtKB-UniRule"/>
</dbReference>
<dbReference type="SMART" id="SM01133">
    <property type="entry name" value="DeoC"/>
    <property type="match status" value="1"/>
</dbReference>
<evidence type="ECO:0000313" key="8">
    <source>
        <dbReference type="EMBL" id="SFA80018.1"/>
    </source>
</evidence>
<evidence type="ECO:0000256" key="7">
    <source>
        <dbReference type="HAMAP-Rule" id="MF_00114"/>
    </source>
</evidence>
<keyword evidence="3 7" id="KW-0456">Lyase</keyword>
<dbReference type="RefSeq" id="WP_092894478.1">
    <property type="nucleotide sequence ID" value="NZ_FOKK01000001.1"/>
</dbReference>
<name>A0A1I0VV27_9BACT</name>
<reference evidence="8 9" key="1">
    <citation type="submission" date="2016-10" db="EMBL/GenBank/DDBJ databases">
        <authorList>
            <person name="de Groot N.N."/>
        </authorList>
    </citation>
    <scope>NUCLEOTIDE SEQUENCE [LARGE SCALE GENOMIC DNA]</scope>
    <source>
        <strain evidence="8 9">DSM 23399</strain>
    </source>
</reference>
<comment type="pathway">
    <text evidence="7">Carbohydrate degradation; 2-deoxy-D-ribose 1-phosphate degradation; D-glyceraldehyde 3-phosphate and acetaldehyde from 2-deoxy-alpha-D-ribose 1-phosphate: step 2/2.</text>
</comment>
<dbReference type="HAMAP" id="MF_00114">
    <property type="entry name" value="DeoC_type1"/>
    <property type="match status" value="1"/>
</dbReference>
<protein>
    <recommendedName>
        <fullName evidence="7">Deoxyribose-phosphate aldolase</fullName>
        <shortName evidence="7">DERA</shortName>
        <ecNumber evidence="7">4.1.2.4</ecNumber>
    </recommendedName>
    <alternativeName>
        <fullName evidence="7">2-deoxy-D-ribose 5-phosphate aldolase</fullName>
    </alternativeName>
    <alternativeName>
        <fullName evidence="7">Phosphodeoxyriboaldolase</fullName>
        <shortName evidence="7">Deoxyriboaldolase</shortName>
    </alternativeName>
</protein>
<comment type="function">
    <text evidence="6 7">Catalyzes a reversible aldol reaction between acetaldehyde and D-glyceraldehyde 3-phosphate to generate 2-deoxy-D-ribose 5-phosphate.</text>
</comment>
<comment type="subcellular location">
    <subcellularLocation>
        <location evidence="7">Cytoplasm</location>
    </subcellularLocation>
</comment>
<dbReference type="Gene3D" id="3.20.20.70">
    <property type="entry name" value="Aldolase class I"/>
    <property type="match status" value="1"/>
</dbReference>
<dbReference type="InterPro" id="IPR002915">
    <property type="entry name" value="DeoC/FbaB/LacD_aldolase"/>
</dbReference>
<dbReference type="InterPro" id="IPR028581">
    <property type="entry name" value="DeoC_typeI"/>
</dbReference>
<evidence type="ECO:0000256" key="1">
    <source>
        <dbReference type="ARBA" id="ARBA00010936"/>
    </source>
</evidence>
<dbReference type="InterPro" id="IPR011343">
    <property type="entry name" value="DeoC"/>
</dbReference>
<accession>A0A1I0VV27</accession>
<comment type="catalytic activity">
    <reaction evidence="5 7">
        <text>2-deoxy-D-ribose 5-phosphate = D-glyceraldehyde 3-phosphate + acetaldehyde</text>
        <dbReference type="Rhea" id="RHEA:12821"/>
        <dbReference type="ChEBI" id="CHEBI:15343"/>
        <dbReference type="ChEBI" id="CHEBI:59776"/>
        <dbReference type="ChEBI" id="CHEBI:62877"/>
        <dbReference type="EC" id="4.1.2.4"/>
    </reaction>
</comment>
<dbReference type="CDD" id="cd00959">
    <property type="entry name" value="DeoC"/>
    <property type="match status" value="1"/>
</dbReference>
<dbReference type="FunFam" id="3.20.20.70:FF:000044">
    <property type="entry name" value="Deoxyribose-phosphate aldolase"/>
    <property type="match status" value="1"/>
</dbReference>
<sequence length="224" mass="24605">MNKLNRFLESTLLKPTMTGGEVDILIREAIEEQFVGVCVPPFWLKKVRRDLGEENVQLVTVIGFPFGYSDTATKVFETQEAIRQGADELDLVWSQTAYLSGMSWPKIEIAQIAKICHEEERILKVIIETANLDDKQIVEACLICQDAGVDFVKTSTGYAATGAKVEDIQLMRENLSSSVGIKASGGIKTLDFALELISAGADRIGTSSAKALMDSWRGSQSLLK</sequence>
<evidence type="ECO:0000256" key="3">
    <source>
        <dbReference type="ARBA" id="ARBA00023239"/>
    </source>
</evidence>
<dbReference type="NCBIfam" id="TIGR00126">
    <property type="entry name" value="deoC"/>
    <property type="match status" value="1"/>
</dbReference>
<keyword evidence="2 7" id="KW-0963">Cytoplasm</keyword>
<dbReference type="PIRSF" id="PIRSF001357">
    <property type="entry name" value="DeoC"/>
    <property type="match status" value="1"/>
</dbReference>
<evidence type="ECO:0000256" key="2">
    <source>
        <dbReference type="ARBA" id="ARBA00022490"/>
    </source>
</evidence>
<dbReference type="SUPFAM" id="SSF51569">
    <property type="entry name" value="Aldolase"/>
    <property type="match status" value="1"/>
</dbReference>
<dbReference type="Proteomes" id="UP000198790">
    <property type="component" value="Unassembled WGS sequence"/>
</dbReference>
<dbReference type="GO" id="GO:0016052">
    <property type="term" value="P:carbohydrate catabolic process"/>
    <property type="evidence" value="ECO:0007669"/>
    <property type="project" value="TreeGrafter"/>
</dbReference>
<evidence type="ECO:0000256" key="5">
    <source>
        <dbReference type="ARBA" id="ARBA00048791"/>
    </source>
</evidence>
<dbReference type="AlphaFoldDB" id="A0A1I0VV27"/>
<dbReference type="PANTHER" id="PTHR10889">
    <property type="entry name" value="DEOXYRIBOSE-PHOSPHATE ALDOLASE"/>
    <property type="match status" value="1"/>
</dbReference>
<evidence type="ECO:0000256" key="4">
    <source>
        <dbReference type="ARBA" id="ARBA00023270"/>
    </source>
</evidence>
<comment type="similarity">
    <text evidence="1 7">Belongs to the DeoC/FbaB aldolase family. DeoC type 1 subfamily.</text>
</comment>
<dbReference type="EMBL" id="FOKK01000001">
    <property type="protein sequence ID" value="SFA80018.1"/>
    <property type="molecule type" value="Genomic_DNA"/>
</dbReference>
<dbReference type="STRING" id="237018.SAMN04489723_101385"/>
<dbReference type="InterPro" id="IPR013785">
    <property type="entry name" value="Aldolase_TIM"/>
</dbReference>
<feature type="active site" description="Proton donor/acceptor" evidence="7">
    <location>
        <position position="182"/>
    </location>
</feature>
<feature type="active site" description="Schiff-base intermediate with acetaldehyde" evidence="7">
    <location>
        <position position="153"/>
    </location>
</feature>
<gene>
    <name evidence="7" type="primary">deoC</name>
    <name evidence="8" type="ORF">SAMN04489723_101385</name>
</gene>
<dbReference type="EC" id="4.1.2.4" evidence="7"/>
<dbReference type="Pfam" id="PF01791">
    <property type="entry name" value="DeoC"/>
    <property type="match status" value="1"/>
</dbReference>
<dbReference type="GO" id="GO:0006018">
    <property type="term" value="P:2-deoxyribose 1-phosphate catabolic process"/>
    <property type="evidence" value="ECO:0007669"/>
    <property type="project" value="UniProtKB-UniRule"/>
</dbReference>
<proteinExistence type="inferred from homology"/>
<keyword evidence="4 7" id="KW-0704">Schiff base</keyword>
<keyword evidence="9" id="KW-1185">Reference proteome</keyword>